<keyword evidence="5" id="KW-1185">Reference proteome</keyword>
<dbReference type="InterPro" id="IPR050882">
    <property type="entry name" value="Prepilin_peptidase/N-MTase"/>
</dbReference>
<name>A0A858C166_9FIRM</name>
<feature type="transmembrane region" description="Helical" evidence="2">
    <location>
        <begin position="200"/>
        <end position="220"/>
    </location>
</feature>
<dbReference type="AlphaFoldDB" id="A0A858C166"/>
<evidence type="ECO:0000313" key="5">
    <source>
        <dbReference type="Proteomes" id="UP000466848"/>
    </source>
</evidence>
<keyword evidence="2" id="KW-1133">Transmembrane helix</keyword>
<proteinExistence type="inferred from homology"/>
<evidence type="ECO:0000313" key="4">
    <source>
        <dbReference type="EMBL" id="QIB70196.1"/>
    </source>
</evidence>
<feature type="domain" description="Prepilin type IV endopeptidase peptidase" evidence="3">
    <location>
        <begin position="77"/>
        <end position="182"/>
    </location>
</feature>
<comment type="similarity">
    <text evidence="1">Belongs to the peptidase A24 family.</text>
</comment>
<dbReference type="Gene3D" id="1.20.120.1220">
    <property type="match status" value="1"/>
</dbReference>
<dbReference type="PANTHER" id="PTHR30487:SF0">
    <property type="entry name" value="PREPILIN LEADER PEPTIDASE_N-METHYLTRANSFERASE-RELATED"/>
    <property type="match status" value="1"/>
</dbReference>
<protein>
    <submittedName>
        <fullName evidence="4">Prepilin peptidase</fullName>
    </submittedName>
</protein>
<feature type="transmembrane region" description="Helical" evidence="2">
    <location>
        <begin position="99"/>
        <end position="115"/>
    </location>
</feature>
<sequence length="222" mass="24161">MFPLFLLSLLYSLAILFSFRQLPASWLCDYGEAPARCYDQTRLQGGLQFIFIFCFTLVSMSLFLPATGANLLSPASFLLILLLAHICLSDISYQIIPDQHVGLILLMGLFIWPPAGLLSKLVGLTVGALPFLLLLLAGLLLRGQEWIGLGDVKLMGSLGFFLGAQGIIAVHALSGLLSGLLTFCLLIIRLLTRKGGLPTFLPLAPCISLAFVICCGYPQWWS</sequence>
<accession>A0A858C166</accession>
<dbReference type="GO" id="GO:0005886">
    <property type="term" value="C:plasma membrane"/>
    <property type="evidence" value="ECO:0007669"/>
    <property type="project" value="TreeGrafter"/>
</dbReference>
<dbReference type="Pfam" id="PF01478">
    <property type="entry name" value="Peptidase_A24"/>
    <property type="match status" value="1"/>
</dbReference>
<gene>
    <name evidence="4" type="ORF">Ami103574_13235</name>
</gene>
<dbReference type="KEGG" id="abut:Ami103574_13235"/>
<organism evidence="4 5">
    <name type="scientific">Aminipila butyrica</name>
    <dbReference type="NCBI Taxonomy" id="433296"/>
    <lineage>
        <taxon>Bacteria</taxon>
        <taxon>Bacillati</taxon>
        <taxon>Bacillota</taxon>
        <taxon>Clostridia</taxon>
        <taxon>Peptostreptococcales</taxon>
        <taxon>Anaerovoracaceae</taxon>
        <taxon>Aminipila</taxon>
    </lineage>
</organism>
<feature type="transmembrane region" description="Helical" evidence="2">
    <location>
        <begin position="122"/>
        <end position="141"/>
    </location>
</feature>
<keyword evidence="2" id="KW-0812">Transmembrane</keyword>
<reference evidence="4 5" key="1">
    <citation type="submission" date="2020-02" db="EMBL/GenBank/DDBJ databases">
        <authorList>
            <person name="Kim Y.B."/>
            <person name="Roh S.W."/>
        </authorList>
    </citation>
    <scope>NUCLEOTIDE SEQUENCE [LARGE SCALE GENOMIC DNA]</scope>
    <source>
        <strain evidence="4 5">DSM 103574</strain>
    </source>
</reference>
<dbReference type="PANTHER" id="PTHR30487">
    <property type="entry name" value="TYPE 4 PREPILIN-LIKE PROTEINS LEADER PEPTIDE-PROCESSING ENZYME"/>
    <property type="match status" value="1"/>
</dbReference>
<feature type="transmembrane region" description="Helical" evidence="2">
    <location>
        <begin position="71"/>
        <end position="93"/>
    </location>
</feature>
<evidence type="ECO:0000256" key="2">
    <source>
        <dbReference type="SAM" id="Phobius"/>
    </source>
</evidence>
<dbReference type="InterPro" id="IPR000045">
    <property type="entry name" value="Prepilin_IV_endopep_pep"/>
</dbReference>
<dbReference type="GO" id="GO:0004190">
    <property type="term" value="F:aspartic-type endopeptidase activity"/>
    <property type="evidence" value="ECO:0007669"/>
    <property type="project" value="InterPro"/>
</dbReference>
<keyword evidence="2" id="KW-0472">Membrane</keyword>
<feature type="transmembrane region" description="Helical" evidence="2">
    <location>
        <begin position="48"/>
        <end position="64"/>
    </location>
</feature>
<dbReference type="RefSeq" id="WP_163067435.1">
    <property type="nucleotide sequence ID" value="NZ_CP048649.1"/>
</dbReference>
<dbReference type="EMBL" id="CP048649">
    <property type="protein sequence ID" value="QIB70196.1"/>
    <property type="molecule type" value="Genomic_DNA"/>
</dbReference>
<evidence type="ECO:0000256" key="1">
    <source>
        <dbReference type="ARBA" id="ARBA00005801"/>
    </source>
</evidence>
<dbReference type="GO" id="GO:0006465">
    <property type="term" value="P:signal peptide processing"/>
    <property type="evidence" value="ECO:0007669"/>
    <property type="project" value="TreeGrafter"/>
</dbReference>
<feature type="transmembrane region" description="Helical" evidence="2">
    <location>
        <begin position="161"/>
        <end position="188"/>
    </location>
</feature>
<dbReference type="Proteomes" id="UP000466848">
    <property type="component" value="Chromosome"/>
</dbReference>
<evidence type="ECO:0000259" key="3">
    <source>
        <dbReference type="Pfam" id="PF01478"/>
    </source>
</evidence>